<dbReference type="AlphaFoldDB" id="A0A834SEX2"/>
<accession>A0A834SEX2</accession>
<evidence type="ECO:0000313" key="1">
    <source>
        <dbReference type="EMBL" id="KAF7801058.1"/>
    </source>
</evidence>
<sequence length="47" mass="5792">MGLVLQNQRTIRTILLVMQNKTRTILVDRKRERRLVDWKSERRVNRT</sequence>
<evidence type="ECO:0000313" key="2">
    <source>
        <dbReference type="Proteomes" id="UP000634136"/>
    </source>
</evidence>
<gene>
    <name evidence="1" type="ORF">G2W53_044431</name>
</gene>
<dbReference type="EMBL" id="JAAIUW010000037">
    <property type="protein sequence ID" value="KAF7801058.1"/>
    <property type="molecule type" value="Genomic_DNA"/>
</dbReference>
<organism evidence="1 2">
    <name type="scientific">Senna tora</name>
    <dbReference type="NCBI Taxonomy" id="362788"/>
    <lineage>
        <taxon>Eukaryota</taxon>
        <taxon>Viridiplantae</taxon>
        <taxon>Streptophyta</taxon>
        <taxon>Embryophyta</taxon>
        <taxon>Tracheophyta</taxon>
        <taxon>Spermatophyta</taxon>
        <taxon>Magnoliopsida</taxon>
        <taxon>eudicotyledons</taxon>
        <taxon>Gunneridae</taxon>
        <taxon>Pentapetalae</taxon>
        <taxon>rosids</taxon>
        <taxon>fabids</taxon>
        <taxon>Fabales</taxon>
        <taxon>Fabaceae</taxon>
        <taxon>Caesalpinioideae</taxon>
        <taxon>Cassia clade</taxon>
        <taxon>Senna</taxon>
    </lineage>
</organism>
<name>A0A834SEX2_9FABA</name>
<comment type="caution">
    <text evidence="1">The sequence shown here is derived from an EMBL/GenBank/DDBJ whole genome shotgun (WGS) entry which is preliminary data.</text>
</comment>
<dbReference type="Proteomes" id="UP000634136">
    <property type="component" value="Unassembled WGS sequence"/>
</dbReference>
<proteinExistence type="predicted"/>
<reference evidence="1" key="1">
    <citation type="submission" date="2020-09" db="EMBL/GenBank/DDBJ databases">
        <title>Genome-Enabled Discovery of Anthraquinone Biosynthesis in Senna tora.</title>
        <authorList>
            <person name="Kang S.-H."/>
            <person name="Pandey R.P."/>
            <person name="Lee C.-M."/>
            <person name="Sim J.-S."/>
            <person name="Jeong J.-T."/>
            <person name="Choi B.-S."/>
            <person name="Jung M."/>
            <person name="Ginzburg D."/>
            <person name="Zhao K."/>
            <person name="Won S.Y."/>
            <person name="Oh T.-J."/>
            <person name="Yu Y."/>
            <person name="Kim N.-H."/>
            <person name="Lee O.R."/>
            <person name="Lee T.-H."/>
            <person name="Bashyal P."/>
            <person name="Kim T.-S."/>
            <person name="Lee W.-H."/>
            <person name="Kawkins C."/>
            <person name="Kim C.-K."/>
            <person name="Kim J.S."/>
            <person name="Ahn B.O."/>
            <person name="Rhee S.Y."/>
            <person name="Sohng J.K."/>
        </authorList>
    </citation>
    <scope>NUCLEOTIDE SEQUENCE</scope>
    <source>
        <tissue evidence="1">Leaf</tissue>
    </source>
</reference>
<keyword evidence="2" id="KW-1185">Reference proteome</keyword>
<protein>
    <submittedName>
        <fullName evidence="1">Uncharacterized protein</fullName>
    </submittedName>
</protein>